<evidence type="ECO:0000313" key="8">
    <source>
        <dbReference type="Proteomes" id="UP000199614"/>
    </source>
</evidence>
<dbReference type="PRINTS" id="PR00455">
    <property type="entry name" value="HTHTETR"/>
</dbReference>
<dbReference type="InterPro" id="IPR050109">
    <property type="entry name" value="HTH-type_TetR-like_transc_reg"/>
</dbReference>
<evidence type="ECO:0000256" key="3">
    <source>
        <dbReference type="ARBA" id="ARBA00023163"/>
    </source>
</evidence>
<evidence type="ECO:0000256" key="4">
    <source>
        <dbReference type="PROSITE-ProRule" id="PRU00335"/>
    </source>
</evidence>
<dbReference type="InterPro" id="IPR009057">
    <property type="entry name" value="Homeodomain-like_sf"/>
</dbReference>
<dbReference type="PROSITE" id="PS50977">
    <property type="entry name" value="HTH_TETR_2"/>
    <property type="match status" value="1"/>
</dbReference>
<dbReference type="PANTHER" id="PTHR30055:SF238">
    <property type="entry name" value="MYCOFACTOCIN BIOSYNTHESIS TRANSCRIPTIONAL REGULATOR MFTR-RELATED"/>
    <property type="match status" value="1"/>
</dbReference>
<dbReference type="InterPro" id="IPR001647">
    <property type="entry name" value="HTH_TetR"/>
</dbReference>
<feature type="domain" description="HTH tetR-type" evidence="6">
    <location>
        <begin position="33"/>
        <end position="93"/>
    </location>
</feature>
<sequence>MCGDPTTMSTTARDGTDHPDRTSGLRRAGRRPVTTRFEIEHIALEMFSEQGFENTTVDDVAHAAGIGRRTFFRYYASKNDVAWGAFDEQLVRMRAVLAAQPAELPVIECLRRAVLEFNHVDPEEQPWHRRRLRLILQTPALQAHSTLRYAAWRQVVADFVAERGGRSPSELVPQSLGHACLGVCLAAYEHWLTDESLELADLLDQVFRSLAAGWATDLR</sequence>
<evidence type="ECO:0000259" key="6">
    <source>
        <dbReference type="PROSITE" id="PS50977"/>
    </source>
</evidence>
<dbReference type="Proteomes" id="UP000199614">
    <property type="component" value="Unassembled WGS sequence"/>
</dbReference>
<evidence type="ECO:0000256" key="5">
    <source>
        <dbReference type="SAM" id="MobiDB-lite"/>
    </source>
</evidence>
<protein>
    <submittedName>
        <fullName evidence="7">Transcriptional regulator, TetR family</fullName>
    </submittedName>
</protein>
<keyword evidence="3" id="KW-0804">Transcription</keyword>
<organism evidence="7 8">
    <name type="scientific">Pseudonocardia ammonioxydans</name>
    <dbReference type="NCBI Taxonomy" id="260086"/>
    <lineage>
        <taxon>Bacteria</taxon>
        <taxon>Bacillati</taxon>
        <taxon>Actinomycetota</taxon>
        <taxon>Actinomycetes</taxon>
        <taxon>Pseudonocardiales</taxon>
        <taxon>Pseudonocardiaceae</taxon>
        <taxon>Pseudonocardia</taxon>
    </lineage>
</organism>
<evidence type="ECO:0000256" key="1">
    <source>
        <dbReference type="ARBA" id="ARBA00023015"/>
    </source>
</evidence>
<feature type="region of interest" description="Disordered" evidence="5">
    <location>
        <begin position="1"/>
        <end position="30"/>
    </location>
</feature>
<dbReference type="GO" id="GO:0000976">
    <property type="term" value="F:transcription cis-regulatory region binding"/>
    <property type="evidence" value="ECO:0007669"/>
    <property type="project" value="TreeGrafter"/>
</dbReference>
<feature type="compositionally biased region" description="Polar residues" evidence="5">
    <location>
        <begin position="1"/>
        <end position="13"/>
    </location>
</feature>
<feature type="DNA-binding region" description="H-T-H motif" evidence="4">
    <location>
        <begin position="56"/>
        <end position="75"/>
    </location>
</feature>
<dbReference type="SUPFAM" id="SSF46689">
    <property type="entry name" value="Homeodomain-like"/>
    <property type="match status" value="1"/>
</dbReference>
<dbReference type="PANTHER" id="PTHR30055">
    <property type="entry name" value="HTH-TYPE TRANSCRIPTIONAL REGULATOR RUTR"/>
    <property type="match status" value="1"/>
</dbReference>
<dbReference type="InterPro" id="IPR023851">
    <property type="entry name" value="Tscrpt_reg_TetR-type"/>
</dbReference>
<accession>A0A1I5DUH0</accession>
<feature type="compositionally biased region" description="Basic and acidic residues" evidence="5">
    <location>
        <begin position="14"/>
        <end position="23"/>
    </location>
</feature>
<dbReference type="STRING" id="260086.SAMN05216207_102790"/>
<reference evidence="7 8" key="1">
    <citation type="submission" date="2016-10" db="EMBL/GenBank/DDBJ databases">
        <authorList>
            <person name="de Groot N.N."/>
        </authorList>
    </citation>
    <scope>NUCLEOTIDE SEQUENCE [LARGE SCALE GENOMIC DNA]</scope>
    <source>
        <strain evidence="7 8">CGMCC 4.1877</strain>
    </source>
</reference>
<keyword evidence="8" id="KW-1185">Reference proteome</keyword>
<dbReference type="EMBL" id="FOUY01000027">
    <property type="protein sequence ID" value="SFO02904.1"/>
    <property type="molecule type" value="Genomic_DNA"/>
</dbReference>
<evidence type="ECO:0000256" key="2">
    <source>
        <dbReference type="ARBA" id="ARBA00023125"/>
    </source>
</evidence>
<keyword evidence="2 4" id="KW-0238">DNA-binding</keyword>
<dbReference type="Gene3D" id="1.10.10.60">
    <property type="entry name" value="Homeodomain-like"/>
    <property type="match status" value="1"/>
</dbReference>
<evidence type="ECO:0000313" key="7">
    <source>
        <dbReference type="EMBL" id="SFO02904.1"/>
    </source>
</evidence>
<proteinExistence type="predicted"/>
<gene>
    <name evidence="7" type="ORF">SAMN05216207_102790</name>
</gene>
<dbReference type="NCBIfam" id="TIGR03968">
    <property type="entry name" value="mycofact_TetR"/>
    <property type="match status" value="1"/>
</dbReference>
<dbReference type="AlphaFoldDB" id="A0A1I5DUH0"/>
<name>A0A1I5DUH0_PSUAM</name>
<dbReference type="InterPro" id="IPR041347">
    <property type="entry name" value="MftR_C"/>
</dbReference>
<keyword evidence="1" id="KW-0805">Transcription regulation</keyword>
<dbReference type="Pfam" id="PF00440">
    <property type="entry name" value="TetR_N"/>
    <property type="match status" value="1"/>
</dbReference>
<dbReference type="Gene3D" id="1.10.357.10">
    <property type="entry name" value="Tetracycline Repressor, domain 2"/>
    <property type="match status" value="1"/>
</dbReference>
<dbReference type="Pfam" id="PF17754">
    <property type="entry name" value="TetR_C_14"/>
    <property type="match status" value="1"/>
</dbReference>
<dbReference type="GO" id="GO:0003700">
    <property type="term" value="F:DNA-binding transcription factor activity"/>
    <property type="evidence" value="ECO:0007669"/>
    <property type="project" value="TreeGrafter"/>
</dbReference>